<dbReference type="EMBL" id="JAOQJU010000001">
    <property type="protein sequence ID" value="MCU6685319.1"/>
    <property type="molecule type" value="Genomic_DNA"/>
</dbReference>
<comment type="caution">
    <text evidence="1">The sequence shown here is derived from an EMBL/GenBank/DDBJ whole genome shotgun (WGS) entry which is preliminary data.</text>
</comment>
<dbReference type="Proteomes" id="UP001652431">
    <property type="component" value="Unassembled WGS sequence"/>
</dbReference>
<keyword evidence="2" id="KW-1185">Reference proteome</keyword>
<evidence type="ECO:0000313" key="2">
    <source>
        <dbReference type="Proteomes" id="UP001652431"/>
    </source>
</evidence>
<sequence length="123" mass="14369">MGKPTKEFEYRMQGMVYALDIAKKEGIEALERDIRKRGFLRAPMKFSQKEIDEFIEFTSENLYQTSMTVWFMALNTAFGFGKKRFARLKEAFDKHTRDVMDFDYLGVRAAKKAGGISEWEEGI</sequence>
<dbReference type="RefSeq" id="WP_158367604.1">
    <property type="nucleotide sequence ID" value="NZ_JAOQJU010000001.1"/>
</dbReference>
<protein>
    <submittedName>
        <fullName evidence="1">Uncharacterized protein</fullName>
    </submittedName>
</protein>
<gene>
    <name evidence="1" type="ORF">OCV99_01915</name>
</gene>
<organism evidence="1 2">
    <name type="scientific">Dorea acetigenes</name>
    <dbReference type="NCBI Taxonomy" id="2981787"/>
    <lineage>
        <taxon>Bacteria</taxon>
        <taxon>Bacillati</taxon>
        <taxon>Bacillota</taxon>
        <taxon>Clostridia</taxon>
        <taxon>Lachnospirales</taxon>
        <taxon>Lachnospiraceae</taxon>
        <taxon>Dorea</taxon>
    </lineage>
</organism>
<evidence type="ECO:0000313" key="1">
    <source>
        <dbReference type="EMBL" id="MCU6685319.1"/>
    </source>
</evidence>
<proteinExistence type="predicted"/>
<name>A0ABT2RIT1_9FIRM</name>
<reference evidence="1 2" key="1">
    <citation type="journal article" date="2021" name="ISME Commun">
        <title>Automated analysis of genomic sequences facilitates high-throughput and comprehensive description of bacteria.</title>
        <authorList>
            <person name="Hitch T.C.A."/>
        </authorList>
    </citation>
    <scope>NUCLEOTIDE SEQUENCE [LARGE SCALE GENOMIC DNA]</scope>
    <source>
        <strain evidence="1 2">Sanger_03</strain>
    </source>
</reference>
<accession>A0ABT2RIT1</accession>